<organism evidence="5 6">
    <name type="scientific">Bacteroides muris</name>
    <name type="common">ex Fokt et al. 2023</name>
    <dbReference type="NCBI Taxonomy" id="2937417"/>
    <lineage>
        <taxon>Bacteria</taxon>
        <taxon>Pseudomonadati</taxon>
        <taxon>Bacteroidota</taxon>
        <taxon>Bacteroidia</taxon>
        <taxon>Bacteroidales</taxon>
        <taxon>Bacteroidaceae</taxon>
        <taxon>Bacteroides</taxon>
    </lineage>
</organism>
<accession>A0A9X2NWL8</accession>
<evidence type="ECO:0000256" key="1">
    <source>
        <dbReference type="ARBA" id="ARBA00023015"/>
    </source>
</evidence>
<dbReference type="SUPFAM" id="SSF46689">
    <property type="entry name" value="Homeodomain-like"/>
    <property type="match status" value="1"/>
</dbReference>
<evidence type="ECO:0000256" key="3">
    <source>
        <dbReference type="ARBA" id="ARBA00023163"/>
    </source>
</evidence>
<gene>
    <name evidence="5" type="ORF">M1B79_17745</name>
</gene>
<reference evidence="5" key="2">
    <citation type="submission" date="2022-04" db="EMBL/GenBank/DDBJ databases">
        <authorList>
            <person name="Fokt H."/>
            <person name="Baines J."/>
        </authorList>
    </citation>
    <scope>NUCLEOTIDE SEQUENCE</scope>
    <source>
        <strain evidence="5">KH365_2</strain>
    </source>
</reference>
<dbReference type="EMBL" id="JAMZED010000098">
    <property type="protein sequence ID" value="MCR6506441.1"/>
    <property type="molecule type" value="Genomic_DNA"/>
</dbReference>
<dbReference type="AlphaFoldDB" id="A0A9X2NWL8"/>
<name>A0A9X2NWL8_9BACE</name>
<dbReference type="InterPro" id="IPR009057">
    <property type="entry name" value="Homeodomain-like_sf"/>
</dbReference>
<keyword evidence="2" id="KW-0238">DNA-binding</keyword>
<evidence type="ECO:0000313" key="5">
    <source>
        <dbReference type="EMBL" id="MCR6506441.1"/>
    </source>
</evidence>
<protein>
    <submittedName>
        <fullName evidence="5">Helix-turn-helix domain-containing protein</fullName>
    </submittedName>
</protein>
<dbReference type="Gene3D" id="1.10.10.60">
    <property type="entry name" value="Homeodomain-like"/>
    <property type="match status" value="1"/>
</dbReference>
<feature type="domain" description="HTH araC/xylS-type" evidence="4">
    <location>
        <begin position="1"/>
        <end position="59"/>
    </location>
</feature>
<dbReference type="PANTHER" id="PTHR43280:SF32">
    <property type="entry name" value="TRANSCRIPTIONAL REGULATORY PROTEIN"/>
    <property type="match status" value="1"/>
</dbReference>
<sequence length="59" mass="7099">MSPKEIIDRQIVMEIKRMLISTDLSAKEIADRFHFDSTSYMGRYFRRHTGMTPTEFREQ</sequence>
<keyword evidence="6" id="KW-1185">Reference proteome</keyword>
<evidence type="ECO:0000256" key="2">
    <source>
        <dbReference type="ARBA" id="ARBA00023125"/>
    </source>
</evidence>
<dbReference type="Proteomes" id="UP001143192">
    <property type="component" value="Unassembled WGS sequence"/>
</dbReference>
<evidence type="ECO:0000259" key="4">
    <source>
        <dbReference type="PROSITE" id="PS01124"/>
    </source>
</evidence>
<dbReference type="Pfam" id="PF12833">
    <property type="entry name" value="HTH_18"/>
    <property type="match status" value="1"/>
</dbReference>
<dbReference type="GO" id="GO:0043565">
    <property type="term" value="F:sequence-specific DNA binding"/>
    <property type="evidence" value="ECO:0007669"/>
    <property type="project" value="InterPro"/>
</dbReference>
<keyword evidence="3" id="KW-0804">Transcription</keyword>
<keyword evidence="1" id="KW-0805">Transcription regulation</keyword>
<dbReference type="GO" id="GO:0003700">
    <property type="term" value="F:DNA-binding transcription factor activity"/>
    <property type="evidence" value="ECO:0007669"/>
    <property type="project" value="InterPro"/>
</dbReference>
<dbReference type="PROSITE" id="PS01124">
    <property type="entry name" value="HTH_ARAC_FAMILY_2"/>
    <property type="match status" value="1"/>
</dbReference>
<dbReference type="PANTHER" id="PTHR43280">
    <property type="entry name" value="ARAC-FAMILY TRANSCRIPTIONAL REGULATOR"/>
    <property type="match status" value="1"/>
</dbReference>
<dbReference type="SMART" id="SM00342">
    <property type="entry name" value="HTH_ARAC"/>
    <property type="match status" value="1"/>
</dbReference>
<comment type="caution">
    <text evidence="5">The sequence shown here is derived from an EMBL/GenBank/DDBJ whole genome shotgun (WGS) entry which is preliminary data.</text>
</comment>
<reference evidence="5" key="1">
    <citation type="journal article" date="2022" name="Arch. Microbiol.">
        <title>Bacteroides muris sp. nov. isolated from the cecum of wild-derived house mice.</title>
        <authorList>
            <person name="Fokt H."/>
            <person name="Unni R."/>
            <person name="Repnik U."/>
            <person name="Schmitz R.A."/>
            <person name="Bramkamp M."/>
            <person name="Baines J.F."/>
            <person name="Unterweger D."/>
        </authorList>
    </citation>
    <scope>NUCLEOTIDE SEQUENCE</scope>
    <source>
        <strain evidence="5">KH365_2</strain>
    </source>
</reference>
<dbReference type="InterPro" id="IPR018060">
    <property type="entry name" value="HTH_AraC"/>
</dbReference>
<proteinExistence type="predicted"/>
<evidence type="ECO:0000313" key="6">
    <source>
        <dbReference type="Proteomes" id="UP001143192"/>
    </source>
</evidence>